<dbReference type="CDD" id="cd00085">
    <property type="entry name" value="HNHc"/>
    <property type="match status" value="1"/>
</dbReference>
<organism evidence="1 2">
    <name type="scientific">Pseudoalteromonas citrea</name>
    <dbReference type="NCBI Taxonomy" id="43655"/>
    <lineage>
        <taxon>Bacteria</taxon>
        <taxon>Pseudomonadati</taxon>
        <taxon>Pseudomonadota</taxon>
        <taxon>Gammaproteobacteria</taxon>
        <taxon>Alteromonadales</taxon>
        <taxon>Pseudoalteromonadaceae</taxon>
        <taxon>Pseudoalteromonas</taxon>
    </lineage>
</organism>
<sequence>MTKFNGFRSSWYEVLGNVRESVDRKILFNYRRDPGFFKDGRPVFAYKKEFQIARYDELTADNIMSKTPKVHLTYCQNIQRAPGKYQVTSRADGFFHVNLKAESGEIQEEEVLLPMAACQFCIRMLFPDYLPPLGKNKAKCDELASNFNFADFVIEGVVLSHIAFDESNILNRFLGERNWSEFSRDMRAKNNWCCQLCKISFKSYKHLLHVHHINHSQYWNSPANCMVLCIGCHAKQPHHQHLKQNKLYSLYEEYIKKVTLTY</sequence>
<gene>
    <name evidence="1" type="ORF">PCIT_b0410</name>
</gene>
<dbReference type="InterPro" id="IPR003615">
    <property type="entry name" value="HNH_nuc"/>
</dbReference>
<accession>A0AAD4AEE5</accession>
<evidence type="ECO:0008006" key="3">
    <source>
        <dbReference type="Google" id="ProtNLM"/>
    </source>
</evidence>
<reference evidence="1" key="2">
    <citation type="submission" date="2015-03" db="EMBL/GenBank/DDBJ databases">
        <title>Genome sequence of Pseudoalteromonas citrea.</title>
        <authorList>
            <person name="Xie B.-B."/>
            <person name="Rong J.-C."/>
            <person name="Qin Q.-L."/>
            <person name="Zhang Y.-Z."/>
        </authorList>
    </citation>
    <scope>NUCLEOTIDE SEQUENCE</scope>
    <source>
        <strain evidence="1">DSM 8771</strain>
    </source>
</reference>
<dbReference type="Proteomes" id="UP000016487">
    <property type="component" value="Unassembled WGS sequence"/>
</dbReference>
<dbReference type="AlphaFoldDB" id="A0AAD4AEE5"/>
<protein>
    <recommendedName>
        <fullName evidence="3">HNH endonuclease</fullName>
    </recommendedName>
</protein>
<evidence type="ECO:0000313" key="1">
    <source>
        <dbReference type="EMBL" id="KAF7764414.1"/>
    </source>
</evidence>
<dbReference type="RefSeq" id="WP_010367422.1">
    <property type="nucleotide sequence ID" value="NZ_AHBZ03000027.1"/>
</dbReference>
<comment type="caution">
    <text evidence="1">The sequence shown here is derived from an EMBL/GenBank/DDBJ whole genome shotgun (WGS) entry which is preliminary data.</text>
</comment>
<evidence type="ECO:0000313" key="2">
    <source>
        <dbReference type="Proteomes" id="UP000016487"/>
    </source>
</evidence>
<dbReference type="EMBL" id="AHBZ03000027">
    <property type="protein sequence ID" value="KAF7764414.1"/>
    <property type="molecule type" value="Genomic_DNA"/>
</dbReference>
<name>A0AAD4AEE5_9GAMM</name>
<proteinExistence type="predicted"/>
<reference evidence="1" key="1">
    <citation type="journal article" date="2012" name="J. Bacteriol.">
        <title>Genome sequences of type strains of seven species of the marine bacterium Pseudoalteromonas.</title>
        <authorList>
            <person name="Xie B.B."/>
            <person name="Shu Y.L."/>
            <person name="Qin Q.L."/>
            <person name="Rong J.C."/>
            <person name="Zhang X.Y."/>
            <person name="Chen X.L."/>
            <person name="Shi M."/>
            <person name="He H.L."/>
            <person name="Zhou B.C."/>
            <person name="Zhang Y.Z."/>
        </authorList>
    </citation>
    <scope>NUCLEOTIDE SEQUENCE</scope>
    <source>
        <strain evidence="1">DSM 8771</strain>
    </source>
</reference>